<proteinExistence type="predicted"/>
<reference evidence="1 2" key="1">
    <citation type="submission" date="2020-05" db="EMBL/GenBank/DDBJ databases">
        <title>Biological and Genomic Analysis of Vibrio Phage vB_ValS_X1 Sheds Novel Insights into Evolution and Interaction of Vibrio-phage.</title>
        <authorList>
            <person name="Zhong W."/>
            <person name="Yang Y."/>
            <person name="Cai L."/>
            <person name="Xu J."/>
            <person name="Zhang R."/>
        </authorList>
    </citation>
    <scope>NUCLEOTIDE SEQUENCE [LARGE SCALE GENOMIC DNA]</scope>
</reference>
<sequence length="87" mass="9491">MQGCKTCHELLDVLLDECDECDQCGSTDLEPVVECVHCGCWVSEDHVDRAGLCDSQGNDCASDPDLVDEYDGEAVDTILALSKQLLR</sequence>
<protein>
    <submittedName>
        <fullName evidence="1">Uncharacterized protein</fullName>
    </submittedName>
</protein>
<evidence type="ECO:0000313" key="2">
    <source>
        <dbReference type="Proteomes" id="UP000509161"/>
    </source>
</evidence>
<name>A0A6M9Z725_9CAUD</name>
<gene>
    <name evidence="1" type="ORF">vBValSX1_59</name>
</gene>
<accession>A0A6M9Z725</accession>
<organism evidence="1 2">
    <name type="scientific">Vibrio phage vB_ValS_X1</name>
    <dbReference type="NCBI Taxonomy" id="2736341"/>
    <lineage>
        <taxon>Viruses</taxon>
        <taxon>Duplodnaviria</taxon>
        <taxon>Heunggongvirae</taxon>
        <taxon>Uroviricota</taxon>
        <taxon>Caudoviricetes</taxon>
        <taxon>Demerecviridae</taxon>
        <taxon>Pogseptimavirus</taxon>
        <taxon>Pogseptimavirus VspSw1</taxon>
    </lineage>
</organism>
<dbReference type="EMBL" id="MT442039">
    <property type="protein sequence ID" value="QKN88452.1"/>
    <property type="molecule type" value="Genomic_DNA"/>
</dbReference>
<evidence type="ECO:0000313" key="1">
    <source>
        <dbReference type="EMBL" id="QKN88452.1"/>
    </source>
</evidence>
<dbReference type="Proteomes" id="UP000509161">
    <property type="component" value="Segment"/>
</dbReference>